<protein>
    <submittedName>
        <fullName evidence="2">Uncharacterized protein</fullName>
    </submittedName>
</protein>
<sequence length="149" mass="16173">MVPVWLTVVVALIGVFGTLGAGWLTGRRADRQLREERAVRRLEQERAAKWGLYSEVMRAARAFARSIVAGQPHAQVGEALDRLANVASDIALDSPDLAEDLLGPVLAKGQYLTAAIQRAASRDVVAENLAGYQSVLDELNRQLNLRLAG</sequence>
<keyword evidence="1" id="KW-1133">Transmembrane helix</keyword>
<dbReference type="Proteomes" id="UP000515563">
    <property type="component" value="Chromosome"/>
</dbReference>
<reference evidence="2 3" key="2">
    <citation type="journal article" date="2020" name="Microbiol. Resour. Announc.">
        <title>Antarctic desert soil bacteria exhibit high novel natural product potential, evaluated through long-read genome sequencing and comparative genomics.</title>
        <authorList>
            <person name="Benaud N."/>
            <person name="Edwards R.J."/>
            <person name="Amos T.G."/>
            <person name="D'Agostino P.M."/>
            <person name="Gutierrez-Chavez C."/>
            <person name="Montgomery K."/>
            <person name="Nicetic I."/>
            <person name="Ferrari B.C."/>
        </authorList>
    </citation>
    <scope>NUCLEOTIDE SEQUENCE [LARGE SCALE GENOMIC DNA]</scope>
    <source>
        <strain evidence="2 3">SPB151</strain>
    </source>
</reference>
<dbReference type="AlphaFoldDB" id="A0A7G6WW14"/>
<name>A0A7G6WW14_9ACTN</name>
<proteinExistence type="predicted"/>
<dbReference type="KEGG" id="kqi:F1D05_10085"/>
<accession>A0A7G6WW14</accession>
<feature type="transmembrane region" description="Helical" evidence="1">
    <location>
        <begin position="6"/>
        <end position="24"/>
    </location>
</feature>
<keyword evidence="1" id="KW-0472">Membrane</keyword>
<evidence type="ECO:0000313" key="2">
    <source>
        <dbReference type="EMBL" id="QNE18179.1"/>
    </source>
</evidence>
<keyword evidence="1" id="KW-0812">Transmembrane</keyword>
<dbReference type="EMBL" id="CP043661">
    <property type="protein sequence ID" value="QNE18179.1"/>
    <property type="molecule type" value="Genomic_DNA"/>
</dbReference>
<gene>
    <name evidence="2" type="ORF">F1D05_10085</name>
</gene>
<evidence type="ECO:0000256" key="1">
    <source>
        <dbReference type="SAM" id="Phobius"/>
    </source>
</evidence>
<reference evidence="3" key="1">
    <citation type="submission" date="2019-09" db="EMBL/GenBank/DDBJ databases">
        <title>Antimicrobial potential of Antarctic Bacteria.</title>
        <authorList>
            <person name="Benaud N."/>
            <person name="Edwards R.J."/>
            <person name="Ferrari B.C."/>
        </authorList>
    </citation>
    <scope>NUCLEOTIDE SEQUENCE [LARGE SCALE GENOMIC DNA]</scope>
    <source>
        <strain evidence="3">SPB151</strain>
    </source>
</reference>
<dbReference type="RefSeq" id="WP_185447125.1">
    <property type="nucleotide sequence ID" value="NZ_CP043661.1"/>
</dbReference>
<evidence type="ECO:0000313" key="3">
    <source>
        <dbReference type="Proteomes" id="UP000515563"/>
    </source>
</evidence>
<keyword evidence="3" id="KW-1185">Reference proteome</keyword>
<organism evidence="2 3">
    <name type="scientific">Kribbella qitaiheensis</name>
    <dbReference type="NCBI Taxonomy" id="1544730"/>
    <lineage>
        <taxon>Bacteria</taxon>
        <taxon>Bacillati</taxon>
        <taxon>Actinomycetota</taxon>
        <taxon>Actinomycetes</taxon>
        <taxon>Propionibacteriales</taxon>
        <taxon>Kribbellaceae</taxon>
        <taxon>Kribbella</taxon>
    </lineage>
</organism>